<protein>
    <submittedName>
        <fullName evidence="2">Ubiquitin-activating enzyme-like protein</fullName>
    </submittedName>
</protein>
<keyword evidence="3" id="KW-1185">Reference proteome</keyword>
<dbReference type="Pfam" id="PF00899">
    <property type="entry name" value="ThiF"/>
    <property type="match status" value="1"/>
</dbReference>
<dbReference type="FunFam" id="3.40.50.720:FF:000669">
    <property type="entry name" value="SUMO-activating enzyme subunit"/>
    <property type="match status" value="1"/>
</dbReference>
<dbReference type="Gene3D" id="3.40.50.720">
    <property type="entry name" value="NAD(P)-binding Rossmann-like Domain"/>
    <property type="match status" value="1"/>
</dbReference>
<dbReference type="InterPro" id="IPR045886">
    <property type="entry name" value="ThiF/MoeB/HesA"/>
</dbReference>
<dbReference type="InterPro" id="IPR000594">
    <property type="entry name" value="ThiF_NAD_FAD-bd"/>
</dbReference>
<dbReference type="GO" id="GO:0031510">
    <property type="term" value="C:SUMO activating enzyme complex"/>
    <property type="evidence" value="ECO:0007669"/>
    <property type="project" value="TreeGrafter"/>
</dbReference>
<organism evidence="2 3">
    <name type="scientific">Trypanosoma rangeli SC58</name>
    <dbReference type="NCBI Taxonomy" id="429131"/>
    <lineage>
        <taxon>Eukaryota</taxon>
        <taxon>Discoba</taxon>
        <taxon>Euglenozoa</taxon>
        <taxon>Kinetoplastea</taxon>
        <taxon>Metakinetoplastina</taxon>
        <taxon>Trypanosomatida</taxon>
        <taxon>Trypanosomatidae</taxon>
        <taxon>Trypanosoma</taxon>
        <taxon>Herpetosoma</taxon>
    </lineage>
</organism>
<dbReference type="GO" id="GO:0005737">
    <property type="term" value="C:cytoplasm"/>
    <property type="evidence" value="ECO:0007669"/>
    <property type="project" value="TreeGrafter"/>
</dbReference>
<dbReference type="GO" id="GO:0016925">
    <property type="term" value="P:protein sumoylation"/>
    <property type="evidence" value="ECO:0007669"/>
    <property type="project" value="TreeGrafter"/>
</dbReference>
<dbReference type="VEuPathDB" id="TriTrypDB:TRSC58_02845"/>
<dbReference type="Proteomes" id="UP000031737">
    <property type="component" value="Unassembled WGS sequence"/>
</dbReference>
<dbReference type="GO" id="GO:0019948">
    <property type="term" value="F:SUMO activating enzyme activity"/>
    <property type="evidence" value="ECO:0007669"/>
    <property type="project" value="TreeGrafter"/>
</dbReference>
<reference evidence="2 3" key="1">
    <citation type="submission" date="2013-07" db="EMBL/GenBank/DDBJ databases">
        <authorList>
            <person name="Stoco P.H."/>
            <person name="Wagner G."/>
            <person name="Gerber A."/>
            <person name="Zaha A."/>
            <person name="Thompson C."/>
            <person name="Bartholomeu D.C."/>
            <person name="Luckemeyer D.D."/>
            <person name="Bahia D."/>
            <person name="Loreto E."/>
            <person name="Prestes E.B."/>
            <person name="Lima F.M."/>
            <person name="Rodrigues-Luiz G."/>
            <person name="Vallejo G.A."/>
            <person name="Filho J.F."/>
            <person name="Monteiro K.M."/>
            <person name="Tyler K.M."/>
            <person name="de Almeida L.G."/>
            <person name="Ortiz M.F."/>
            <person name="Siervo M.A."/>
            <person name="de Moraes M.H."/>
            <person name="Cunha O.L."/>
            <person name="Mendonca-Neto R."/>
            <person name="Silva R."/>
            <person name="Teixeira S.M."/>
            <person name="Murta S.M."/>
            <person name="Sincero T.C."/>
            <person name="Mendes T.A."/>
            <person name="Urmenyi T.P."/>
            <person name="Silva V.G."/>
            <person name="da Rocha W.D."/>
            <person name="Andersson B."/>
            <person name="Romanha A.J."/>
            <person name="Steindel M."/>
            <person name="de Vasconcelos A.T."/>
            <person name="Grisard E.C."/>
        </authorList>
    </citation>
    <scope>NUCLEOTIDE SEQUENCE [LARGE SCALE GENOMIC DNA]</scope>
    <source>
        <strain evidence="2 3">SC58</strain>
    </source>
</reference>
<dbReference type="PANTHER" id="PTHR10953">
    <property type="entry name" value="UBIQUITIN-ACTIVATING ENZYME E1"/>
    <property type="match status" value="1"/>
</dbReference>
<dbReference type="PANTHER" id="PTHR10953:SF5">
    <property type="entry name" value="SUMO-ACTIVATING ENZYME SUBUNIT 2"/>
    <property type="match status" value="1"/>
</dbReference>
<sequence>MPDPDVHVHAFGKGASFCFVPGILTQSLTASAFTTITSLGEVTVADMEAAERVPRITEVSLVLTHGEVWSRLPVYWEERQVSAINTTTTATTTSEMAVNGCALSASDDASQGVETLMGKRILVVGAGGIGCELLKVLVLCGFRNLDVIDLDTIDATNLNRQFLFQKEDVGASKADTARKALLNWFASTSPERRAPSILAHHADVKSKTYDDTFFRQFALVLNALDNVSARQHVNRMCMSTCVPLIESGTMGYNGQVQPIVRGLYECYDCHPKAATQQTVAVCTIHARPTTMVHCVHYAKELYERLFGGEKREEKDEFAFVDAILMQQEESRTQTNSRDGVADFFDMAAALAQCLFHDKIHELLSMKSVWATQPPVPIPKDSIQRIAKQVTADATKGKSVNVSRDTPLSVEGTVSLFLDAFT</sequence>
<comment type="caution">
    <text evidence="2">The sequence shown here is derived from an EMBL/GenBank/DDBJ whole genome shotgun (WGS) entry which is preliminary data.</text>
</comment>
<name>A0A061J806_TRYRA</name>
<dbReference type="SUPFAM" id="SSF69572">
    <property type="entry name" value="Activating enzymes of the ubiquitin-like proteins"/>
    <property type="match status" value="1"/>
</dbReference>
<accession>A0A061J806</accession>
<proteinExistence type="predicted"/>
<evidence type="ECO:0000313" key="2">
    <source>
        <dbReference type="EMBL" id="ESL09432.1"/>
    </source>
</evidence>
<dbReference type="OrthoDB" id="10255449at2759"/>
<dbReference type="AlphaFoldDB" id="A0A061J806"/>
<gene>
    <name evidence="2" type="ORF">TRSC58_02845</name>
</gene>
<feature type="domain" description="THIF-type NAD/FAD binding fold" evidence="1">
    <location>
        <begin position="111"/>
        <end position="333"/>
    </location>
</feature>
<feature type="non-terminal residue" evidence="2">
    <location>
        <position position="421"/>
    </location>
</feature>
<evidence type="ECO:0000313" key="3">
    <source>
        <dbReference type="Proteomes" id="UP000031737"/>
    </source>
</evidence>
<dbReference type="InterPro" id="IPR035985">
    <property type="entry name" value="Ubiquitin-activating_enz"/>
</dbReference>
<evidence type="ECO:0000259" key="1">
    <source>
        <dbReference type="Pfam" id="PF00899"/>
    </source>
</evidence>
<dbReference type="EMBL" id="AUPL01002845">
    <property type="protein sequence ID" value="ESL09432.1"/>
    <property type="molecule type" value="Genomic_DNA"/>
</dbReference>